<gene>
    <name evidence="2" type="ORF">MHY01S_32520</name>
</gene>
<evidence type="ECO:0000313" key="3">
    <source>
        <dbReference type="Proteomes" id="UP000321197"/>
    </source>
</evidence>
<name>A0A511R7Z9_9DEIN</name>
<protein>
    <recommendedName>
        <fullName evidence="4">CvpA family protein</fullName>
    </recommendedName>
</protein>
<feature type="transmembrane region" description="Helical" evidence="1">
    <location>
        <begin position="84"/>
        <end position="105"/>
    </location>
</feature>
<dbReference type="RefSeq" id="WP_119342274.1">
    <property type="nucleotide sequence ID" value="NZ_BJXL01000170.1"/>
</dbReference>
<reference evidence="2 3" key="1">
    <citation type="submission" date="2019-07" db="EMBL/GenBank/DDBJ databases">
        <title>Whole genome shotgun sequence of Meiothermus hypogaeus NBRC 106114.</title>
        <authorList>
            <person name="Hosoyama A."/>
            <person name="Uohara A."/>
            <person name="Ohji S."/>
            <person name="Ichikawa N."/>
        </authorList>
    </citation>
    <scope>NUCLEOTIDE SEQUENCE [LARGE SCALE GENOMIC DNA]</scope>
    <source>
        <strain evidence="2 3">NBRC 106114</strain>
    </source>
</reference>
<evidence type="ECO:0000313" key="2">
    <source>
        <dbReference type="EMBL" id="GEM85086.1"/>
    </source>
</evidence>
<keyword evidence="1" id="KW-0472">Membrane</keyword>
<evidence type="ECO:0000256" key="1">
    <source>
        <dbReference type="SAM" id="Phobius"/>
    </source>
</evidence>
<dbReference type="OrthoDB" id="34345at2"/>
<feature type="transmembrane region" description="Helical" evidence="1">
    <location>
        <begin position="54"/>
        <end position="77"/>
    </location>
</feature>
<accession>A0A511R7Z9</accession>
<proteinExistence type="predicted"/>
<sequence length="161" mass="16933">MLSWLDLMALLVLAAAVAMGIRQGAHFALAAISALVLYVLLAPLVTPLVPSFVLPLLALVLGLGMAYVAQLIPLTFLTPTLEGIIGGAGGLLWGLFLAITIWVSFPSEFVASTGALRYPSEQIPSGVKDGIVSSPFARPMFDWAAGNPILRAALLPYINHP</sequence>
<evidence type="ECO:0008006" key="4">
    <source>
        <dbReference type="Google" id="ProtNLM"/>
    </source>
</evidence>
<keyword evidence="1" id="KW-0812">Transmembrane</keyword>
<dbReference type="EMBL" id="BJXL01000170">
    <property type="protein sequence ID" value="GEM85086.1"/>
    <property type="molecule type" value="Genomic_DNA"/>
</dbReference>
<organism evidence="2 3">
    <name type="scientific">Meiothermus hypogaeus NBRC 106114</name>
    <dbReference type="NCBI Taxonomy" id="1227553"/>
    <lineage>
        <taxon>Bacteria</taxon>
        <taxon>Thermotogati</taxon>
        <taxon>Deinococcota</taxon>
        <taxon>Deinococci</taxon>
        <taxon>Thermales</taxon>
        <taxon>Thermaceae</taxon>
        <taxon>Meiothermus</taxon>
    </lineage>
</organism>
<keyword evidence="1" id="KW-1133">Transmembrane helix</keyword>
<dbReference type="AlphaFoldDB" id="A0A511R7Z9"/>
<dbReference type="Proteomes" id="UP000321197">
    <property type="component" value="Unassembled WGS sequence"/>
</dbReference>
<comment type="caution">
    <text evidence="2">The sequence shown here is derived from an EMBL/GenBank/DDBJ whole genome shotgun (WGS) entry which is preliminary data.</text>
</comment>